<sequence>MARCGRQRKSKGINAPNVASSTRTTKGQTYHVRTVPTAVVRQDPSCIPSPSTSASPSPATSSLDTYLKFGLALDSDSDSDVYLESDTDTELDTDTKPGARDLQDFQDADDSGDSDRHLDKELDAESDNKGEALMSIITSLRNQGPARLRYTD</sequence>
<reference evidence="2" key="1">
    <citation type="journal article" date="2020" name="Stud. Mycol.">
        <title>101 Dothideomycetes genomes: a test case for predicting lifestyles and emergence of pathogens.</title>
        <authorList>
            <person name="Haridas S."/>
            <person name="Albert R."/>
            <person name="Binder M."/>
            <person name="Bloem J."/>
            <person name="Labutti K."/>
            <person name="Salamov A."/>
            <person name="Andreopoulos B."/>
            <person name="Baker S."/>
            <person name="Barry K."/>
            <person name="Bills G."/>
            <person name="Bluhm B."/>
            <person name="Cannon C."/>
            <person name="Castanera R."/>
            <person name="Culley D."/>
            <person name="Daum C."/>
            <person name="Ezra D."/>
            <person name="Gonzalez J."/>
            <person name="Henrissat B."/>
            <person name="Kuo A."/>
            <person name="Liang C."/>
            <person name="Lipzen A."/>
            <person name="Lutzoni F."/>
            <person name="Magnuson J."/>
            <person name="Mondo S."/>
            <person name="Nolan M."/>
            <person name="Ohm R."/>
            <person name="Pangilinan J."/>
            <person name="Park H.-J."/>
            <person name="Ramirez L."/>
            <person name="Alfaro M."/>
            <person name="Sun H."/>
            <person name="Tritt A."/>
            <person name="Yoshinaga Y."/>
            <person name="Zwiers L.-H."/>
            <person name="Turgeon B."/>
            <person name="Goodwin S."/>
            <person name="Spatafora J."/>
            <person name="Crous P."/>
            <person name="Grigoriev I."/>
        </authorList>
    </citation>
    <scope>NUCLEOTIDE SEQUENCE</scope>
    <source>
        <strain evidence="2">CBS 123094</strain>
    </source>
</reference>
<feature type="compositionally biased region" description="Basic and acidic residues" evidence="1">
    <location>
        <begin position="93"/>
        <end position="103"/>
    </location>
</feature>
<name>A0A6A5X3C2_9PLEO</name>
<evidence type="ECO:0000256" key="1">
    <source>
        <dbReference type="SAM" id="MobiDB-lite"/>
    </source>
</evidence>
<feature type="compositionally biased region" description="Basic and acidic residues" evidence="1">
    <location>
        <begin position="113"/>
        <end position="130"/>
    </location>
</feature>
<keyword evidence="3" id="KW-1185">Reference proteome</keyword>
<feature type="compositionally biased region" description="Acidic residues" evidence="1">
    <location>
        <begin position="78"/>
        <end position="92"/>
    </location>
</feature>
<feature type="compositionally biased region" description="Low complexity" evidence="1">
    <location>
        <begin position="48"/>
        <end position="62"/>
    </location>
</feature>
<dbReference type="AlphaFoldDB" id="A0A6A5X3C2"/>
<accession>A0A6A5X3C2</accession>
<feature type="compositionally biased region" description="Basic residues" evidence="1">
    <location>
        <begin position="1"/>
        <end position="11"/>
    </location>
</feature>
<feature type="region of interest" description="Disordered" evidence="1">
    <location>
        <begin position="78"/>
        <end position="130"/>
    </location>
</feature>
<feature type="compositionally biased region" description="Polar residues" evidence="1">
    <location>
        <begin position="17"/>
        <end position="28"/>
    </location>
</feature>
<feature type="region of interest" description="Disordered" evidence="1">
    <location>
        <begin position="1"/>
        <end position="62"/>
    </location>
</feature>
<proteinExistence type="predicted"/>
<dbReference type="Proteomes" id="UP000799779">
    <property type="component" value="Unassembled WGS sequence"/>
</dbReference>
<evidence type="ECO:0000313" key="3">
    <source>
        <dbReference type="Proteomes" id="UP000799779"/>
    </source>
</evidence>
<evidence type="ECO:0000313" key="2">
    <source>
        <dbReference type="EMBL" id="KAF2007412.1"/>
    </source>
</evidence>
<dbReference type="EMBL" id="ML977557">
    <property type="protein sequence ID" value="KAF2007412.1"/>
    <property type="molecule type" value="Genomic_DNA"/>
</dbReference>
<protein>
    <submittedName>
        <fullName evidence="2">Uncharacterized protein</fullName>
    </submittedName>
</protein>
<organism evidence="2 3">
    <name type="scientific">Amniculicola lignicola CBS 123094</name>
    <dbReference type="NCBI Taxonomy" id="1392246"/>
    <lineage>
        <taxon>Eukaryota</taxon>
        <taxon>Fungi</taxon>
        <taxon>Dikarya</taxon>
        <taxon>Ascomycota</taxon>
        <taxon>Pezizomycotina</taxon>
        <taxon>Dothideomycetes</taxon>
        <taxon>Pleosporomycetidae</taxon>
        <taxon>Pleosporales</taxon>
        <taxon>Amniculicolaceae</taxon>
        <taxon>Amniculicola</taxon>
    </lineage>
</organism>
<gene>
    <name evidence="2" type="ORF">P154DRAFT_558658</name>
</gene>